<dbReference type="InterPro" id="IPR000980">
    <property type="entry name" value="SH2"/>
</dbReference>
<feature type="region of interest" description="Disordered" evidence="3">
    <location>
        <begin position="193"/>
        <end position="232"/>
    </location>
</feature>
<dbReference type="PRINTS" id="PR00401">
    <property type="entry name" value="SH2DOMAIN"/>
</dbReference>
<protein>
    <submittedName>
        <fullName evidence="6">SH2 domain-containing protein 4B-like</fullName>
    </submittedName>
</protein>
<gene>
    <name evidence="6" type="primary">LOC120017808</name>
</gene>
<dbReference type="PANTHER" id="PTHR14388">
    <property type="entry name" value="T CELL-SPECIFIC ADAPTER PROTEIN TSAD"/>
    <property type="match status" value="1"/>
</dbReference>
<dbReference type="AlphaFoldDB" id="A0A8U0TIB9"/>
<keyword evidence="5" id="KW-1185">Reference proteome</keyword>
<dbReference type="PANTHER" id="PTHR14388:SF7">
    <property type="entry name" value="SH2 DOMAIN-CONTAINING PROTEIN 4B"/>
    <property type="match status" value="1"/>
</dbReference>
<dbReference type="RefSeq" id="XP_038816706.1">
    <property type="nucleotide sequence ID" value="XM_038960778.1"/>
</dbReference>
<dbReference type="PROSITE" id="PS50001">
    <property type="entry name" value="SH2"/>
    <property type="match status" value="1"/>
</dbReference>
<dbReference type="Pfam" id="PF00017">
    <property type="entry name" value="SH2"/>
    <property type="match status" value="1"/>
</dbReference>
<name>A0A8U0TIB9_SALNM</name>
<dbReference type="Proteomes" id="UP000808372">
    <property type="component" value="Chromosome 22"/>
</dbReference>
<dbReference type="InterPro" id="IPR036860">
    <property type="entry name" value="SH2_dom_sf"/>
</dbReference>
<proteinExistence type="predicted"/>
<feature type="region of interest" description="Disordered" evidence="3">
    <location>
        <begin position="40"/>
        <end position="63"/>
    </location>
</feature>
<keyword evidence="1 2" id="KW-0727">SH2 domain</keyword>
<sequence length="457" mass="53491">MMQQILRDMYIDPDLLAELNEEQKHILFYKIRQEQVRRWDERENQENQENPENQDQGKKGSRRSIQWLQGCDGDVWVWVMGDAPGDKPYEDIIKELMGEKARRQAQQEAKELWRTKEAEIEEKFRDAMAKEKARFVAGKWKEETEDRKAAKQEEEHIQEALKKREEEERQQGEEEIKRAEEKRARELYISLEQEQRRSEKDDKEWEEQLRRSKMADQEMQRKARRARDEYKRQSLRAIEKGRVAGLSGLFQQGPMVGNGPTAAPFRRYSNVLESSSSTTHRPGLQPAAPPLYRRRQSQRHSTIVTQPLMDSPAWVRAPRPSSRECVLLWFKEEQTPKQAGYERNSTTIAPWFHGLISRQESETLLMNAAEGSFLVRVSDRIWGYTLSYRTADGFKHFLIDASGDYYSFLGVDQNRHATLADLIDFHKEEVITTSGGELLQEACKRTVSATDYGGLFQ</sequence>
<dbReference type="CDD" id="cd10351">
    <property type="entry name" value="SH2_SH2D4B"/>
    <property type="match status" value="1"/>
</dbReference>
<dbReference type="SMART" id="SM00252">
    <property type="entry name" value="SH2"/>
    <property type="match status" value="1"/>
</dbReference>
<dbReference type="InterPro" id="IPR035839">
    <property type="entry name" value="SH2D4B_SH2"/>
</dbReference>
<dbReference type="KEGG" id="snh:120017808"/>
<evidence type="ECO:0000256" key="3">
    <source>
        <dbReference type="SAM" id="MobiDB-lite"/>
    </source>
</evidence>
<feature type="region of interest" description="Disordered" evidence="3">
    <location>
        <begin position="141"/>
        <end position="177"/>
    </location>
</feature>
<organism evidence="5 6">
    <name type="scientific">Salvelinus namaycush</name>
    <name type="common">Lake trout</name>
    <name type="synonym">Salmo namaycush</name>
    <dbReference type="NCBI Taxonomy" id="8040"/>
    <lineage>
        <taxon>Eukaryota</taxon>
        <taxon>Metazoa</taxon>
        <taxon>Chordata</taxon>
        <taxon>Craniata</taxon>
        <taxon>Vertebrata</taxon>
        <taxon>Euteleostomi</taxon>
        <taxon>Actinopterygii</taxon>
        <taxon>Neopterygii</taxon>
        <taxon>Teleostei</taxon>
        <taxon>Protacanthopterygii</taxon>
        <taxon>Salmoniformes</taxon>
        <taxon>Salmonidae</taxon>
        <taxon>Salmoninae</taxon>
        <taxon>Salvelinus</taxon>
    </lineage>
</organism>
<feature type="region of interest" description="Disordered" evidence="3">
    <location>
        <begin position="273"/>
        <end position="296"/>
    </location>
</feature>
<reference evidence="6" key="1">
    <citation type="submission" date="2025-08" db="UniProtKB">
        <authorList>
            <consortium name="RefSeq"/>
        </authorList>
    </citation>
    <scope>IDENTIFICATION</scope>
    <source>
        <tissue evidence="6">White muscle</tissue>
    </source>
</reference>
<dbReference type="SUPFAM" id="SSF55550">
    <property type="entry name" value="SH2 domain"/>
    <property type="match status" value="1"/>
</dbReference>
<dbReference type="Gene3D" id="3.30.505.10">
    <property type="entry name" value="SH2 domain"/>
    <property type="match status" value="1"/>
</dbReference>
<dbReference type="GO" id="GO:0005737">
    <property type="term" value="C:cytoplasm"/>
    <property type="evidence" value="ECO:0007669"/>
    <property type="project" value="TreeGrafter"/>
</dbReference>
<dbReference type="GeneID" id="120017808"/>
<evidence type="ECO:0000256" key="1">
    <source>
        <dbReference type="ARBA" id="ARBA00022999"/>
    </source>
</evidence>
<evidence type="ECO:0000256" key="2">
    <source>
        <dbReference type="PROSITE-ProRule" id="PRU00191"/>
    </source>
</evidence>
<evidence type="ECO:0000259" key="4">
    <source>
        <dbReference type="PROSITE" id="PS50001"/>
    </source>
</evidence>
<evidence type="ECO:0000313" key="5">
    <source>
        <dbReference type="Proteomes" id="UP000808372"/>
    </source>
</evidence>
<accession>A0A8U0TIB9</accession>
<dbReference type="FunFam" id="3.30.505.10:FF:000034">
    <property type="entry name" value="SH2 domain-containing protein 4A"/>
    <property type="match status" value="1"/>
</dbReference>
<feature type="domain" description="SH2" evidence="4">
    <location>
        <begin position="351"/>
        <end position="442"/>
    </location>
</feature>
<evidence type="ECO:0000313" key="6">
    <source>
        <dbReference type="RefSeq" id="XP_038816706.1"/>
    </source>
</evidence>